<feature type="compositionally biased region" description="Acidic residues" evidence="5">
    <location>
        <begin position="328"/>
        <end position="339"/>
    </location>
</feature>
<dbReference type="CDD" id="cd23159">
    <property type="entry name" value="Prefoldin_URI1"/>
    <property type="match status" value="1"/>
</dbReference>
<evidence type="ECO:0000256" key="5">
    <source>
        <dbReference type="SAM" id="MobiDB-lite"/>
    </source>
</evidence>
<evidence type="ECO:0008006" key="7">
    <source>
        <dbReference type="Google" id="ProtNLM"/>
    </source>
</evidence>
<name>A0A1B6C309_9HEMI</name>
<keyword evidence="2" id="KW-0539">Nucleus</keyword>
<feature type="compositionally biased region" description="Acidic residues" evidence="5">
    <location>
        <begin position="218"/>
        <end position="247"/>
    </location>
</feature>
<gene>
    <name evidence="6" type="ORF">g.19893</name>
</gene>
<dbReference type="SUPFAM" id="SSF46579">
    <property type="entry name" value="Prefoldin"/>
    <property type="match status" value="1"/>
</dbReference>
<sequence length="384" mass="45093">MNEEVNPYVNILLRKIEEELIKNEQQTIHWKTYKKELEDVDARLLSFRDQLTHPIMVPVGKKAFMKGTLDHTNEILVSLGDDWFVKKSAKESSELCQRRIKTCEEMLENLDKEYQLLDSRKTVPIENDLFGNEEVQEIVEPYDEEAEKEWRVRHRQKEKEYREKLAELRKLLESEAEKETFWNQINVSDLPEKKEDNITSIKTEDNQKLHSQNYEGDDHSEVEDDEDNEEESDSESEDDDSDSDGEETNSTLEETNLNLKKISNRVSFDMELDSDEEPIIINFKHSQFTPKLTEEFTPASIYMKFSECFKRTPKSILKTKSRSHSEEHDENEISFEENVEEKKALPQPISCILPDVVEHKEPIIQASTSRPISKFKAMRQAAKK</sequence>
<organism evidence="6">
    <name type="scientific">Clastoptera arizonana</name>
    <name type="common">Arizona spittle bug</name>
    <dbReference type="NCBI Taxonomy" id="38151"/>
    <lineage>
        <taxon>Eukaryota</taxon>
        <taxon>Metazoa</taxon>
        <taxon>Ecdysozoa</taxon>
        <taxon>Arthropoda</taxon>
        <taxon>Hexapoda</taxon>
        <taxon>Insecta</taxon>
        <taxon>Pterygota</taxon>
        <taxon>Neoptera</taxon>
        <taxon>Paraneoptera</taxon>
        <taxon>Hemiptera</taxon>
        <taxon>Auchenorrhyncha</taxon>
        <taxon>Cercopoidea</taxon>
        <taxon>Clastopteridae</taxon>
        <taxon>Clastoptera</taxon>
    </lineage>
</organism>
<dbReference type="EMBL" id="GEDC01029668">
    <property type="protein sequence ID" value="JAS07630.1"/>
    <property type="molecule type" value="Transcribed_RNA"/>
</dbReference>
<dbReference type="GO" id="GO:0019212">
    <property type="term" value="F:phosphatase inhibitor activity"/>
    <property type="evidence" value="ECO:0007669"/>
    <property type="project" value="TreeGrafter"/>
</dbReference>
<dbReference type="AlphaFoldDB" id="A0A1B6C309"/>
<comment type="similarity">
    <text evidence="3">Belongs to the RNA polymerase II subunit 5-mediating protein family.</text>
</comment>
<evidence type="ECO:0000313" key="6">
    <source>
        <dbReference type="EMBL" id="JAS07630.1"/>
    </source>
</evidence>
<reference evidence="6" key="1">
    <citation type="submission" date="2015-12" db="EMBL/GenBank/DDBJ databases">
        <title>De novo transcriptome assembly of four potential Pierce s Disease insect vectors from Arizona vineyards.</title>
        <authorList>
            <person name="Tassone E.E."/>
        </authorList>
    </citation>
    <scope>NUCLEOTIDE SEQUENCE</scope>
</reference>
<dbReference type="Pfam" id="PF02996">
    <property type="entry name" value="Prefoldin"/>
    <property type="match status" value="1"/>
</dbReference>
<dbReference type="PANTHER" id="PTHR15111:SF0">
    <property type="entry name" value="UNCONVENTIONAL PREFOLDIN RPB5 INTERACTOR 1"/>
    <property type="match status" value="1"/>
</dbReference>
<proteinExistence type="inferred from homology"/>
<keyword evidence="4" id="KW-0175">Coiled coil</keyword>
<feature type="coiled-coil region" evidence="4">
    <location>
        <begin position="151"/>
        <end position="178"/>
    </location>
</feature>
<dbReference type="GO" id="GO:0000122">
    <property type="term" value="P:negative regulation of transcription by RNA polymerase II"/>
    <property type="evidence" value="ECO:0007669"/>
    <property type="project" value="TreeGrafter"/>
</dbReference>
<dbReference type="InterPro" id="IPR009053">
    <property type="entry name" value="Prefoldin"/>
</dbReference>
<dbReference type="PANTHER" id="PTHR15111">
    <property type="entry name" value="RNA POLYMERASE II SUBUNIT 5-MEDIATING PROTEIN NNX3"/>
    <property type="match status" value="1"/>
</dbReference>
<evidence type="ECO:0000256" key="4">
    <source>
        <dbReference type="SAM" id="Coils"/>
    </source>
</evidence>
<dbReference type="GO" id="GO:0003714">
    <property type="term" value="F:transcription corepressor activity"/>
    <property type="evidence" value="ECO:0007669"/>
    <property type="project" value="TreeGrafter"/>
</dbReference>
<evidence type="ECO:0000256" key="2">
    <source>
        <dbReference type="ARBA" id="ARBA00023242"/>
    </source>
</evidence>
<feature type="compositionally biased region" description="Basic and acidic residues" evidence="5">
    <location>
        <begin position="198"/>
        <end position="208"/>
    </location>
</feature>
<evidence type="ECO:0000256" key="1">
    <source>
        <dbReference type="ARBA" id="ARBA00004123"/>
    </source>
</evidence>
<dbReference type="GO" id="GO:0005634">
    <property type="term" value="C:nucleus"/>
    <property type="evidence" value="ECO:0007669"/>
    <property type="project" value="UniProtKB-SubCell"/>
</dbReference>
<accession>A0A1B6C309</accession>
<comment type="subcellular location">
    <subcellularLocation>
        <location evidence="1">Nucleus</location>
    </subcellularLocation>
</comment>
<dbReference type="InterPro" id="IPR004127">
    <property type="entry name" value="Prefoldin_subunit_alpha"/>
</dbReference>
<feature type="coiled-coil region" evidence="4">
    <location>
        <begin position="93"/>
        <end position="120"/>
    </location>
</feature>
<feature type="region of interest" description="Disordered" evidence="5">
    <location>
        <begin position="198"/>
        <end position="256"/>
    </location>
</feature>
<evidence type="ECO:0000256" key="3">
    <source>
        <dbReference type="ARBA" id="ARBA00038295"/>
    </source>
</evidence>
<dbReference type="GO" id="GO:0003682">
    <property type="term" value="F:chromatin binding"/>
    <property type="evidence" value="ECO:0007669"/>
    <property type="project" value="TreeGrafter"/>
</dbReference>
<feature type="region of interest" description="Disordered" evidence="5">
    <location>
        <begin position="319"/>
        <end position="340"/>
    </location>
</feature>
<protein>
    <recommendedName>
        <fullName evidence="7">Unconventional prefoldin RPB5 interactor</fullName>
    </recommendedName>
</protein>
<dbReference type="InterPro" id="IPR052255">
    <property type="entry name" value="RNA_pol_II_subunit5-mediator"/>
</dbReference>
<dbReference type="Gene3D" id="1.10.287.370">
    <property type="match status" value="1"/>
</dbReference>